<dbReference type="AlphaFoldDB" id="A0A1E1LWZ9"/>
<protein>
    <recommendedName>
        <fullName evidence="4">Trichothecene 3-O-acetyltransferase</fullName>
    </recommendedName>
</protein>
<dbReference type="EMBL" id="FJVC01000033">
    <property type="protein sequence ID" value="CZT41388.1"/>
    <property type="molecule type" value="Genomic_DNA"/>
</dbReference>
<dbReference type="Pfam" id="PF02458">
    <property type="entry name" value="Transferase"/>
    <property type="match status" value="3"/>
</dbReference>
<evidence type="ECO:0000256" key="1">
    <source>
        <dbReference type="ARBA" id="ARBA00022679"/>
    </source>
</evidence>
<organism evidence="2 3">
    <name type="scientific">Rhynchosporium secalis</name>
    <name type="common">Barley scald fungus</name>
    <dbReference type="NCBI Taxonomy" id="38038"/>
    <lineage>
        <taxon>Eukaryota</taxon>
        <taxon>Fungi</taxon>
        <taxon>Dikarya</taxon>
        <taxon>Ascomycota</taxon>
        <taxon>Pezizomycotina</taxon>
        <taxon>Leotiomycetes</taxon>
        <taxon>Helotiales</taxon>
        <taxon>Ploettnerulaceae</taxon>
        <taxon>Rhynchosporium</taxon>
    </lineage>
</organism>
<keyword evidence="1" id="KW-0808">Transferase</keyword>
<sequence>MSPIKLDVSEESTTTIFPSTPLNHSTVRNLSILDNACANFTRCAAIWYFSPSSVTDTHLTTSLSHTLNSYRHWCGRLSYTPSPEISTYGPQNTRYQRIRITYNTSNDIGVPLTIANCPCPLSHFLPSLTTRQTTQKAWSPNPTFQYSLLPLTTLSPSRGAPDSAPNIVIQLTHFSCGSLAVGVAITHCLADAISLSRFANEWAATNRCLISGSPLPQVTPVFEPERLDACAAGNINTMPDGEIQRKARELPMHRYDWYTPVEGQPWSNPKPEIFDSLIGKLRSRNDGDAKAEKDILSPSVPIPWHQWDVKAPVLYRLLHFSKEEILAIYRQAVADSSSTLDKTKKKKISKHDALIAHLWSLIIRSRNLPERTTSYLDLTFGVRARVQPALPESFLGSPIMHVAIPFTPCSAPAFPEINLLAGDIRNYLGKFGNEEISWILHDRAAEFAPQRLWGACLGREHVLLTTWVRSGVYNASFVEGCRAIWVEAVMPSLDGLVEIMEAPSGRDNSEGGSWIDHGVDVSIYLEAETMEKLLAEDDLWSGVSR</sequence>
<dbReference type="PANTHER" id="PTHR31642">
    <property type="entry name" value="TRICHOTHECENE 3-O-ACETYLTRANSFERASE"/>
    <property type="match status" value="1"/>
</dbReference>
<reference evidence="3" key="1">
    <citation type="submission" date="2016-03" db="EMBL/GenBank/DDBJ databases">
        <authorList>
            <person name="Guldener U."/>
        </authorList>
    </citation>
    <scope>NUCLEOTIDE SEQUENCE [LARGE SCALE GENOMIC DNA]</scope>
</reference>
<proteinExistence type="predicted"/>
<keyword evidence="3" id="KW-1185">Reference proteome</keyword>
<evidence type="ECO:0000313" key="3">
    <source>
        <dbReference type="Proteomes" id="UP000177625"/>
    </source>
</evidence>
<dbReference type="PANTHER" id="PTHR31642:SF310">
    <property type="entry name" value="FATTY ALCOHOL:CAFFEOYL-COA ACYLTRANSFERASE"/>
    <property type="match status" value="1"/>
</dbReference>
<gene>
    <name evidence="2" type="ORF">RSE6_01123</name>
</gene>
<evidence type="ECO:0000313" key="2">
    <source>
        <dbReference type="EMBL" id="CZT41388.1"/>
    </source>
</evidence>
<dbReference type="InterPro" id="IPR050317">
    <property type="entry name" value="Plant_Fungal_Acyltransferase"/>
</dbReference>
<dbReference type="InterPro" id="IPR023213">
    <property type="entry name" value="CAT-like_dom_sf"/>
</dbReference>
<name>A0A1E1LWZ9_RHYSE</name>
<dbReference type="GO" id="GO:0016747">
    <property type="term" value="F:acyltransferase activity, transferring groups other than amino-acyl groups"/>
    <property type="evidence" value="ECO:0007669"/>
    <property type="project" value="TreeGrafter"/>
</dbReference>
<dbReference type="Proteomes" id="UP000177625">
    <property type="component" value="Unassembled WGS sequence"/>
</dbReference>
<evidence type="ECO:0008006" key="4">
    <source>
        <dbReference type="Google" id="ProtNLM"/>
    </source>
</evidence>
<dbReference type="Gene3D" id="3.30.559.10">
    <property type="entry name" value="Chloramphenicol acetyltransferase-like domain"/>
    <property type="match status" value="2"/>
</dbReference>
<accession>A0A1E1LWZ9</accession>